<evidence type="ECO:0000256" key="2">
    <source>
        <dbReference type="ARBA" id="ARBA00007357"/>
    </source>
</evidence>
<organism evidence="4 5">
    <name type="scientific">Molorchus minor</name>
    <dbReference type="NCBI Taxonomy" id="1323400"/>
    <lineage>
        <taxon>Eukaryota</taxon>
        <taxon>Metazoa</taxon>
        <taxon>Ecdysozoa</taxon>
        <taxon>Arthropoda</taxon>
        <taxon>Hexapoda</taxon>
        <taxon>Insecta</taxon>
        <taxon>Pterygota</taxon>
        <taxon>Neoptera</taxon>
        <taxon>Endopterygota</taxon>
        <taxon>Coleoptera</taxon>
        <taxon>Polyphaga</taxon>
        <taxon>Cucujiformia</taxon>
        <taxon>Chrysomeloidea</taxon>
        <taxon>Cerambycidae</taxon>
        <taxon>Lamiinae</taxon>
        <taxon>Monochamini</taxon>
        <taxon>Molorchus</taxon>
    </lineage>
</organism>
<proteinExistence type="inferred from homology"/>
<dbReference type="InterPro" id="IPR000718">
    <property type="entry name" value="Peptidase_M13"/>
</dbReference>
<dbReference type="PROSITE" id="PS51885">
    <property type="entry name" value="NEPRILYSIN"/>
    <property type="match status" value="1"/>
</dbReference>
<dbReference type="Gene3D" id="3.40.390.10">
    <property type="entry name" value="Collagenase (Catalytic Domain)"/>
    <property type="match status" value="1"/>
</dbReference>
<dbReference type="InterPro" id="IPR024079">
    <property type="entry name" value="MetalloPept_cat_dom_sf"/>
</dbReference>
<feature type="non-terminal residue" evidence="4">
    <location>
        <position position="142"/>
    </location>
</feature>
<dbReference type="InterPro" id="IPR008753">
    <property type="entry name" value="Peptidase_M13_N"/>
</dbReference>
<evidence type="ECO:0000259" key="3">
    <source>
        <dbReference type="Pfam" id="PF05649"/>
    </source>
</evidence>
<comment type="subcellular location">
    <subcellularLocation>
        <location evidence="1">Cell membrane</location>
        <topology evidence="1">Single-pass type II membrane protein</topology>
    </subcellularLocation>
</comment>
<evidence type="ECO:0000313" key="4">
    <source>
        <dbReference type="EMBL" id="KAJ8976829.1"/>
    </source>
</evidence>
<dbReference type="Pfam" id="PF05649">
    <property type="entry name" value="Peptidase_M13_N"/>
    <property type="match status" value="1"/>
</dbReference>
<evidence type="ECO:0000256" key="1">
    <source>
        <dbReference type="ARBA" id="ARBA00004401"/>
    </source>
</evidence>
<gene>
    <name evidence="4" type="ORF">NQ317_011825</name>
</gene>
<dbReference type="EMBL" id="JAPWTJ010000619">
    <property type="protein sequence ID" value="KAJ8976829.1"/>
    <property type="molecule type" value="Genomic_DNA"/>
</dbReference>
<name>A0ABQ9JFY0_9CUCU</name>
<evidence type="ECO:0000313" key="5">
    <source>
        <dbReference type="Proteomes" id="UP001162164"/>
    </source>
</evidence>
<feature type="domain" description="Peptidase M13 N-terminal" evidence="3">
    <location>
        <begin position="2"/>
        <end position="109"/>
    </location>
</feature>
<comment type="similarity">
    <text evidence="2">Belongs to the peptidase M13 family.</text>
</comment>
<accession>A0ABQ9JFY0</accession>
<dbReference type="Gene3D" id="1.10.1380.10">
    <property type="entry name" value="Neutral endopeptidase , domain2"/>
    <property type="match status" value="1"/>
</dbReference>
<comment type="caution">
    <text evidence="4">The sequence shown here is derived from an EMBL/GenBank/DDBJ whole genome shotgun (WGS) entry which is preliminary data.</text>
</comment>
<dbReference type="Proteomes" id="UP001162164">
    <property type="component" value="Unassembled WGS sequence"/>
</dbReference>
<dbReference type="SUPFAM" id="SSF55486">
    <property type="entry name" value="Metalloproteases ('zincins'), catalytic domain"/>
    <property type="match status" value="1"/>
</dbReference>
<protein>
    <recommendedName>
        <fullName evidence="3">Peptidase M13 N-terminal domain-containing protein</fullName>
    </recommendedName>
</protein>
<reference evidence="4" key="1">
    <citation type="journal article" date="2023" name="Insect Mol. Biol.">
        <title>Genome sequencing provides insights into the evolution of gene families encoding plant cell wall-degrading enzymes in longhorned beetles.</title>
        <authorList>
            <person name="Shin N.R."/>
            <person name="Okamura Y."/>
            <person name="Kirsch R."/>
            <person name="Pauchet Y."/>
        </authorList>
    </citation>
    <scope>NUCLEOTIDE SEQUENCE</scope>
    <source>
        <strain evidence="4">MMC_N1</strain>
    </source>
</reference>
<dbReference type="InterPro" id="IPR042089">
    <property type="entry name" value="Peptidase_M13_dom_2"/>
</dbReference>
<keyword evidence="5" id="KW-1185">Reference proteome</keyword>
<sequence>MIIQELGDYLSSPLREKFGNFTNFMMPQKDQLNTRFEFCIKESRNRFPRVAELEFSNVYANQEKIQHVLEMIANIEDQFIVRIEAADWIDNQTKEIAVNKVKNIVEVLGHHKLDFNKNVLDKFIGVIDVSTECEPSVYEFKG</sequence>